<feature type="compositionally biased region" description="Basic residues" evidence="6">
    <location>
        <begin position="1"/>
        <end position="19"/>
    </location>
</feature>
<dbReference type="InterPro" id="IPR023626">
    <property type="entry name" value="Ribosomal_eL39_dom_sf"/>
</dbReference>
<evidence type="ECO:0000313" key="10">
    <source>
        <dbReference type="Proteomes" id="UP000215902"/>
    </source>
</evidence>
<protein>
    <recommendedName>
        <fullName evidence="4">Large ribosomal subunit protein eL39</fullName>
    </recommendedName>
    <alternativeName>
        <fullName evidence="5">60S ribosomal protein L39</fullName>
    </alternativeName>
</protein>
<dbReference type="EMBL" id="NIVC01001908">
    <property type="protein sequence ID" value="PAA62706.1"/>
    <property type="molecule type" value="Genomic_DNA"/>
</dbReference>
<sequence>MPSHKTFRMKTKLARKQKVNRPVPQWVRMRNGNTVRYNAKRRHWRRTKLRL</sequence>
<dbReference type="PANTHER" id="PTHR19970">
    <property type="entry name" value="RIBOSOMAL PROTEIN L39E"/>
    <property type="match status" value="1"/>
</dbReference>
<dbReference type="Gene3D" id="1.10.1620.10">
    <property type="entry name" value="Ribosomal protein L39e"/>
    <property type="match status" value="1"/>
</dbReference>
<evidence type="ECO:0000256" key="1">
    <source>
        <dbReference type="ARBA" id="ARBA00009339"/>
    </source>
</evidence>
<proteinExistence type="inferred from homology"/>
<feature type="region of interest" description="Disordered" evidence="6">
    <location>
        <begin position="1"/>
        <end position="20"/>
    </location>
</feature>
<comment type="caution">
    <text evidence="7">The sequence shown here is derived from an EMBL/GenBank/DDBJ whole genome shotgun (WGS) entry which is preliminary data.</text>
</comment>
<accession>A0A267EMM8</accession>
<organism evidence="7 10">
    <name type="scientific">Macrostomum lignano</name>
    <dbReference type="NCBI Taxonomy" id="282301"/>
    <lineage>
        <taxon>Eukaryota</taxon>
        <taxon>Metazoa</taxon>
        <taxon>Spiralia</taxon>
        <taxon>Lophotrochozoa</taxon>
        <taxon>Platyhelminthes</taxon>
        <taxon>Rhabditophora</taxon>
        <taxon>Macrostomorpha</taxon>
        <taxon>Macrostomida</taxon>
        <taxon>Macrostomidae</taxon>
        <taxon>Macrostomum</taxon>
    </lineage>
</organism>
<dbReference type="EMBL" id="NIVC01001607">
    <property type="protein sequence ID" value="PAA65903.1"/>
    <property type="molecule type" value="Genomic_DNA"/>
</dbReference>
<dbReference type="HAMAP" id="MF_00629">
    <property type="entry name" value="Ribosomal_eL39"/>
    <property type="match status" value="1"/>
</dbReference>
<evidence type="ECO:0000256" key="5">
    <source>
        <dbReference type="ARBA" id="ARBA00035339"/>
    </source>
</evidence>
<comment type="similarity">
    <text evidence="1">Belongs to the eukaryotic ribosomal protein eL39 family.</text>
</comment>
<dbReference type="OrthoDB" id="6332053at2759"/>
<dbReference type="STRING" id="282301.A0A267EMM8"/>
<evidence type="ECO:0000313" key="8">
    <source>
        <dbReference type="EMBL" id="PAA65903.1"/>
    </source>
</evidence>
<name>A0A267EMM8_9PLAT</name>
<keyword evidence="2" id="KW-0689">Ribosomal protein</keyword>
<reference evidence="7 10" key="1">
    <citation type="submission" date="2017-06" db="EMBL/GenBank/DDBJ databases">
        <title>A platform for efficient transgenesis in Macrostomum lignano, a flatworm model organism for stem cell research.</title>
        <authorList>
            <person name="Berezikov E."/>
        </authorList>
    </citation>
    <scope>NUCLEOTIDE SEQUENCE [LARGE SCALE GENOMIC DNA]</scope>
    <source>
        <strain evidence="7">DV1</strain>
        <tissue evidence="7">Whole organism</tissue>
    </source>
</reference>
<dbReference type="SUPFAM" id="SSF48662">
    <property type="entry name" value="Ribosomal protein L39e"/>
    <property type="match status" value="1"/>
</dbReference>
<keyword evidence="3" id="KW-0687">Ribonucleoprotein</keyword>
<dbReference type="FunFam" id="1.10.1620.10:FF:000001">
    <property type="entry name" value="60S ribosomal protein-like L39"/>
    <property type="match status" value="1"/>
</dbReference>
<dbReference type="PANTHER" id="PTHR19970:SF0">
    <property type="entry name" value="LARGE RIBOSOMAL SUBUNIT PROTEIN EL39"/>
    <property type="match status" value="1"/>
</dbReference>
<evidence type="ECO:0000313" key="7">
    <source>
        <dbReference type="EMBL" id="PAA62706.1"/>
    </source>
</evidence>
<evidence type="ECO:0000256" key="3">
    <source>
        <dbReference type="ARBA" id="ARBA00023274"/>
    </source>
</evidence>
<dbReference type="GO" id="GO:0022625">
    <property type="term" value="C:cytosolic large ribosomal subunit"/>
    <property type="evidence" value="ECO:0007669"/>
    <property type="project" value="TreeGrafter"/>
</dbReference>
<dbReference type="EMBL" id="NIVC01000598">
    <property type="protein sequence ID" value="PAA80099.1"/>
    <property type="molecule type" value="Genomic_DNA"/>
</dbReference>
<dbReference type="GO" id="GO:0003735">
    <property type="term" value="F:structural constituent of ribosome"/>
    <property type="evidence" value="ECO:0007669"/>
    <property type="project" value="InterPro"/>
</dbReference>
<dbReference type="Proteomes" id="UP000215902">
    <property type="component" value="Unassembled WGS sequence"/>
</dbReference>
<dbReference type="InterPro" id="IPR000077">
    <property type="entry name" value="Ribosomal_eL39"/>
</dbReference>
<evidence type="ECO:0000313" key="9">
    <source>
        <dbReference type="EMBL" id="PAA80099.1"/>
    </source>
</evidence>
<evidence type="ECO:0000256" key="2">
    <source>
        <dbReference type="ARBA" id="ARBA00022980"/>
    </source>
</evidence>
<evidence type="ECO:0000256" key="4">
    <source>
        <dbReference type="ARBA" id="ARBA00035234"/>
    </source>
</evidence>
<dbReference type="GO" id="GO:0006412">
    <property type="term" value="P:translation"/>
    <property type="evidence" value="ECO:0007669"/>
    <property type="project" value="InterPro"/>
</dbReference>
<dbReference type="Pfam" id="PF00832">
    <property type="entry name" value="Ribosomal_L39"/>
    <property type="match status" value="1"/>
</dbReference>
<dbReference type="AlphaFoldDB" id="A0A267EMM8"/>
<keyword evidence="10" id="KW-1185">Reference proteome</keyword>
<gene>
    <name evidence="8" type="ORF">BOX15_Mlig000057g1</name>
    <name evidence="7" type="ORF">BOX15_Mlig021369g1</name>
    <name evidence="9" type="ORF">BOX15_Mlig021369g2</name>
</gene>
<evidence type="ECO:0000256" key="6">
    <source>
        <dbReference type="SAM" id="MobiDB-lite"/>
    </source>
</evidence>